<reference evidence="1 2" key="1">
    <citation type="submission" date="2021-06" db="EMBL/GenBank/DDBJ databases">
        <title>Caerostris darwini draft genome.</title>
        <authorList>
            <person name="Kono N."/>
            <person name="Arakawa K."/>
        </authorList>
    </citation>
    <scope>NUCLEOTIDE SEQUENCE [LARGE SCALE GENOMIC DNA]</scope>
</reference>
<protein>
    <submittedName>
        <fullName evidence="1">Uncharacterized protein</fullName>
    </submittedName>
</protein>
<comment type="caution">
    <text evidence="1">The sequence shown here is derived from an EMBL/GenBank/DDBJ whole genome shotgun (WGS) entry which is preliminary data.</text>
</comment>
<dbReference type="AlphaFoldDB" id="A0AAV4VE59"/>
<dbReference type="Proteomes" id="UP001054837">
    <property type="component" value="Unassembled WGS sequence"/>
</dbReference>
<accession>A0AAV4VE59</accession>
<proteinExistence type="predicted"/>
<gene>
    <name evidence="1" type="ORF">CDAR_189711</name>
</gene>
<evidence type="ECO:0000313" key="1">
    <source>
        <dbReference type="EMBL" id="GIY68323.1"/>
    </source>
</evidence>
<sequence length="131" mass="14139">MKSRPDITLNLSSTVTRCCYGNAATIVSTNTTPPRTLTHLNIRIRFHLYPDGILIVSGHGPLSGPPPTTLRRCSGNRGAHLFPTSLDRRFSTNCVTGKNCDASTETADRVTLGPSPVGSFFHVRQCSDILG</sequence>
<organism evidence="1 2">
    <name type="scientific">Caerostris darwini</name>
    <dbReference type="NCBI Taxonomy" id="1538125"/>
    <lineage>
        <taxon>Eukaryota</taxon>
        <taxon>Metazoa</taxon>
        <taxon>Ecdysozoa</taxon>
        <taxon>Arthropoda</taxon>
        <taxon>Chelicerata</taxon>
        <taxon>Arachnida</taxon>
        <taxon>Araneae</taxon>
        <taxon>Araneomorphae</taxon>
        <taxon>Entelegynae</taxon>
        <taxon>Araneoidea</taxon>
        <taxon>Araneidae</taxon>
        <taxon>Caerostris</taxon>
    </lineage>
</organism>
<keyword evidence="2" id="KW-1185">Reference proteome</keyword>
<name>A0AAV4VE59_9ARAC</name>
<evidence type="ECO:0000313" key="2">
    <source>
        <dbReference type="Proteomes" id="UP001054837"/>
    </source>
</evidence>
<dbReference type="EMBL" id="BPLQ01012856">
    <property type="protein sequence ID" value="GIY68323.1"/>
    <property type="molecule type" value="Genomic_DNA"/>
</dbReference>